<gene>
    <name evidence="2" type="ORF">CYCCA115_LOCUS23517</name>
</gene>
<dbReference type="EMBL" id="CAKOGP040002424">
    <property type="protein sequence ID" value="CAJ1969060.1"/>
    <property type="molecule type" value="Genomic_DNA"/>
</dbReference>
<sequence length="316" mass="36114">MTTMRTFLVSPWLVHFALCIVVLVCGSINNHGERKYIPIDVEKYSHSQAEECHKAFVNVFSSSMEDERALICCGKNLDDDLSSTAYSGICQPPPPYLLFSRRLARFPDAWLLPLFPVLLRIITALFTGSTATAAEVHTKRRLYFYIILIQLRGWILYLLFDMIEEIFVSSPGTQCWYSHLLQSHYHECQGRVTDFSDHIVLYFAQILPIALVEVIHSFAVPYWQSAIKNSMSSRMGVLRWFLSSARLIPTLLLLWLGNLYVITFFGAYKTAMFFHTGPEIWIGYLVSLLLQIPLCIVQCTQAFPALTTYLFGTLAI</sequence>
<feature type="transmembrane region" description="Helical" evidence="1">
    <location>
        <begin position="110"/>
        <end position="130"/>
    </location>
</feature>
<feature type="transmembrane region" description="Helical" evidence="1">
    <location>
        <begin position="280"/>
        <end position="297"/>
    </location>
</feature>
<protein>
    <submittedName>
        <fullName evidence="2">Uncharacterized protein</fullName>
    </submittedName>
</protein>
<keyword evidence="3" id="KW-1185">Reference proteome</keyword>
<keyword evidence="1" id="KW-0812">Transmembrane</keyword>
<organism evidence="2 3">
    <name type="scientific">Cylindrotheca closterium</name>
    <dbReference type="NCBI Taxonomy" id="2856"/>
    <lineage>
        <taxon>Eukaryota</taxon>
        <taxon>Sar</taxon>
        <taxon>Stramenopiles</taxon>
        <taxon>Ochrophyta</taxon>
        <taxon>Bacillariophyta</taxon>
        <taxon>Bacillariophyceae</taxon>
        <taxon>Bacillariophycidae</taxon>
        <taxon>Bacillariales</taxon>
        <taxon>Bacillariaceae</taxon>
        <taxon>Cylindrotheca</taxon>
    </lineage>
</organism>
<name>A0AAD2GD10_9STRA</name>
<feature type="transmembrane region" description="Helical" evidence="1">
    <location>
        <begin position="12"/>
        <end position="29"/>
    </location>
</feature>
<keyword evidence="1" id="KW-0472">Membrane</keyword>
<feature type="transmembrane region" description="Helical" evidence="1">
    <location>
        <begin position="142"/>
        <end position="160"/>
    </location>
</feature>
<comment type="caution">
    <text evidence="2">The sequence shown here is derived from an EMBL/GenBank/DDBJ whole genome shotgun (WGS) entry which is preliminary data.</text>
</comment>
<evidence type="ECO:0000313" key="2">
    <source>
        <dbReference type="EMBL" id="CAJ1969060.1"/>
    </source>
</evidence>
<keyword evidence="1" id="KW-1133">Transmembrane helix</keyword>
<evidence type="ECO:0000256" key="1">
    <source>
        <dbReference type="SAM" id="Phobius"/>
    </source>
</evidence>
<dbReference type="Proteomes" id="UP001295423">
    <property type="component" value="Unassembled WGS sequence"/>
</dbReference>
<accession>A0AAD2GD10</accession>
<feature type="transmembrane region" description="Helical" evidence="1">
    <location>
        <begin position="199"/>
        <end position="223"/>
    </location>
</feature>
<feature type="transmembrane region" description="Helical" evidence="1">
    <location>
        <begin position="244"/>
        <end position="268"/>
    </location>
</feature>
<proteinExistence type="predicted"/>
<evidence type="ECO:0000313" key="3">
    <source>
        <dbReference type="Proteomes" id="UP001295423"/>
    </source>
</evidence>
<reference evidence="2" key="1">
    <citation type="submission" date="2023-08" db="EMBL/GenBank/DDBJ databases">
        <authorList>
            <person name="Audoor S."/>
            <person name="Bilcke G."/>
        </authorList>
    </citation>
    <scope>NUCLEOTIDE SEQUENCE</scope>
</reference>
<dbReference type="AlphaFoldDB" id="A0AAD2GD10"/>